<dbReference type="Proteomes" id="UP000015453">
    <property type="component" value="Unassembled WGS sequence"/>
</dbReference>
<feature type="coiled-coil region" evidence="1">
    <location>
        <begin position="77"/>
        <end position="104"/>
    </location>
</feature>
<reference evidence="3 4" key="1">
    <citation type="journal article" date="2013" name="BMC Genomics">
        <title>The miniature genome of a carnivorous plant Genlisea aurea contains a low number of genes and short non-coding sequences.</title>
        <authorList>
            <person name="Leushkin E.V."/>
            <person name="Sutormin R.A."/>
            <person name="Nabieva E.R."/>
            <person name="Penin A.A."/>
            <person name="Kondrashov A.S."/>
            <person name="Logacheva M.D."/>
        </authorList>
    </citation>
    <scope>NUCLEOTIDE SEQUENCE [LARGE SCALE GENOMIC DNA]</scope>
</reference>
<accession>S8DIW1</accession>
<dbReference type="AlphaFoldDB" id="S8DIW1"/>
<proteinExistence type="predicted"/>
<gene>
    <name evidence="3" type="ORF">M569_11985</name>
</gene>
<dbReference type="OrthoDB" id="1910495at2759"/>
<comment type="caution">
    <text evidence="3">The sequence shown here is derived from an EMBL/GenBank/DDBJ whole genome shotgun (WGS) entry which is preliminary data.</text>
</comment>
<dbReference type="EMBL" id="AUSU01005881">
    <property type="protein sequence ID" value="EPS62803.1"/>
    <property type="molecule type" value="Genomic_DNA"/>
</dbReference>
<keyword evidence="4" id="KW-1185">Reference proteome</keyword>
<protein>
    <submittedName>
        <fullName evidence="3">Uncharacterized protein</fullName>
    </submittedName>
</protein>
<dbReference type="PANTHER" id="PTHR35477:SF1">
    <property type="entry name" value="OS06G0728500 PROTEIN"/>
    <property type="match status" value="1"/>
</dbReference>
<dbReference type="PANTHER" id="PTHR35477">
    <property type="entry name" value="OS06G0728500 PROTEIN"/>
    <property type="match status" value="1"/>
</dbReference>
<feature type="region of interest" description="Disordered" evidence="2">
    <location>
        <begin position="23"/>
        <end position="44"/>
    </location>
</feature>
<feature type="compositionally biased region" description="Low complexity" evidence="2">
    <location>
        <begin position="28"/>
        <end position="42"/>
    </location>
</feature>
<sequence length="131" mass="13904">KMEANKCDADALLPPRKRLLAGFKRQSSSDVNLPSSPSSSSLHVTVDTEFEARLNSLLKARISDTDPSNDEIVEASRDAATEAAKAAEKARANAEVKAAKAAKAMAAAKSALNLVAVLSEKAVRKSKKKKK</sequence>
<feature type="non-terminal residue" evidence="3">
    <location>
        <position position="131"/>
    </location>
</feature>
<evidence type="ECO:0000313" key="3">
    <source>
        <dbReference type="EMBL" id="EPS62803.1"/>
    </source>
</evidence>
<evidence type="ECO:0000256" key="2">
    <source>
        <dbReference type="SAM" id="MobiDB-lite"/>
    </source>
</evidence>
<name>S8DIW1_9LAMI</name>
<keyword evidence="1" id="KW-0175">Coiled coil</keyword>
<evidence type="ECO:0000313" key="4">
    <source>
        <dbReference type="Proteomes" id="UP000015453"/>
    </source>
</evidence>
<evidence type="ECO:0000256" key="1">
    <source>
        <dbReference type="SAM" id="Coils"/>
    </source>
</evidence>
<organism evidence="3 4">
    <name type="scientific">Genlisea aurea</name>
    <dbReference type="NCBI Taxonomy" id="192259"/>
    <lineage>
        <taxon>Eukaryota</taxon>
        <taxon>Viridiplantae</taxon>
        <taxon>Streptophyta</taxon>
        <taxon>Embryophyta</taxon>
        <taxon>Tracheophyta</taxon>
        <taxon>Spermatophyta</taxon>
        <taxon>Magnoliopsida</taxon>
        <taxon>eudicotyledons</taxon>
        <taxon>Gunneridae</taxon>
        <taxon>Pentapetalae</taxon>
        <taxon>asterids</taxon>
        <taxon>lamiids</taxon>
        <taxon>Lamiales</taxon>
        <taxon>Lentibulariaceae</taxon>
        <taxon>Genlisea</taxon>
    </lineage>
</organism>
<feature type="non-terminal residue" evidence="3">
    <location>
        <position position="1"/>
    </location>
</feature>